<accession>A0ABV6AYG0</accession>
<protein>
    <submittedName>
        <fullName evidence="1">Uncharacterized protein</fullName>
    </submittedName>
</protein>
<keyword evidence="2" id="KW-1185">Reference proteome</keyword>
<proteinExistence type="predicted"/>
<evidence type="ECO:0000313" key="2">
    <source>
        <dbReference type="Proteomes" id="UP001589733"/>
    </source>
</evidence>
<sequence>MNELAGGVMNELERLIRDLRGQIGREAYQENVLTRMRLVTLTDMERRLQQIRHLTGRKKLKLAFIGPVGVGKTTLICDLLGLHVQGSHQGESVLRKVLTTASGRTTTCEVKLLIRDETRIEVSYYSDDDFRAMVEEFAWHQWKLAGKPLDDDVDFLATEIQKALRNLLGLKNDAALKLAQSYEVFGDFFNDLLARHTAQQRTQTELAYQGPAGGALSWIADHFKALNLGNLPGFSLPRSIEISLPRKLLHIPADFQVDCVVDTKGLEHAGNPREDIDDYVRKGEYLCVFVDRFTDVPNSVLPTLSRLLTPDAVDREQRCALIVNTRQGEATALMDDDGDFVTEEEGYRLKTAQIMASFSGERINRFLGANIHFHDPHRHFHSENERLTLKRGRHEQAVRKNVCDLWIWIGDMIIRQDNYFNAQIEQLKKRLETIEGNGVLSAGDLALIQHTHATVQRLSRSFLSPLGPLPTFVSALGRYHVSTFRAINNRYGQYGDNNIYYMAGTNAEQIFRGSTLQTKTEVEDVIQELRVSAQSRELKECLTQYLSKLNTDYQAAADRVRHEGHRLVEKTIHPSVAGEQTMAFWSKVIGRWGGGPGYTSEVQNMYRQALTAFDPAGRETYKDAWLAALSPLAENLKVAAD</sequence>
<organism evidence="1 2">
    <name type="scientific">Deinococcus oregonensis</name>
    <dbReference type="NCBI Taxonomy" id="1805970"/>
    <lineage>
        <taxon>Bacteria</taxon>
        <taxon>Thermotogati</taxon>
        <taxon>Deinococcota</taxon>
        <taxon>Deinococci</taxon>
        <taxon>Deinococcales</taxon>
        <taxon>Deinococcaceae</taxon>
        <taxon>Deinococcus</taxon>
    </lineage>
</organism>
<gene>
    <name evidence="1" type="ORF">ACFFLM_11150</name>
</gene>
<dbReference type="InterPro" id="IPR027417">
    <property type="entry name" value="P-loop_NTPase"/>
</dbReference>
<evidence type="ECO:0000313" key="1">
    <source>
        <dbReference type="EMBL" id="MFB9992523.1"/>
    </source>
</evidence>
<dbReference type="RefSeq" id="WP_380009594.1">
    <property type="nucleotide sequence ID" value="NZ_JBHLYR010000032.1"/>
</dbReference>
<reference evidence="1 2" key="1">
    <citation type="submission" date="2024-09" db="EMBL/GenBank/DDBJ databases">
        <authorList>
            <person name="Sun Q."/>
            <person name="Mori K."/>
        </authorList>
    </citation>
    <scope>NUCLEOTIDE SEQUENCE [LARGE SCALE GENOMIC DNA]</scope>
    <source>
        <strain evidence="1 2">JCM 13503</strain>
    </source>
</reference>
<dbReference type="SUPFAM" id="SSF52540">
    <property type="entry name" value="P-loop containing nucleoside triphosphate hydrolases"/>
    <property type="match status" value="1"/>
</dbReference>
<dbReference type="Proteomes" id="UP001589733">
    <property type="component" value="Unassembled WGS sequence"/>
</dbReference>
<dbReference type="EMBL" id="JBHLYR010000032">
    <property type="protein sequence ID" value="MFB9992523.1"/>
    <property type="molecule type" value="Genomic_DNA"/>
</dbReference>
<name>A0ABV6AYG0_9DEIO</name>
<comment type="caution">
    <text evidence="1">The sequence shown here is derived from an EMBL/GenBank/DDBJ whole genome shotgun (WGS) entry which is preliminary data.</text>
</comment>